<dbReference type="AlphaFoldDB" id="A0A7R8WB64"/>
<reference evidence="2" key="1">
    <citation type="submission" date="2020-11" db="EMBL/GenBank/DDBJ databases">
        <authorList>
            <person name="Tran Van P."/>
        </authorList>
    </citation>
    <scope>NUCLEOTIDE SEQUENCE</scope>
</reference>
<dbReference type="GO" id="GO:0005737">
    <property type="term" value="C:cytoplasm"/>
    <property type="evidence" value="ECO:0007669"/>
    <property type="project" value="TreeGrafter"/>
</dbReference>
<proteinExistence type="predicted"/>
<name>A0A7R8WB64_9CRUS</name>
<dbReference type="GO" id="GO:0032007">
    <property type="term" value="P:negative regulation of TOR signaling"/>
    <property type="evidence" value="ECO:0007669"/>
    <property type="project" value="InterPro"/>
</dbReference>
<feature type="region of interest" description="Disordered" evidence="1">
    <location>
        <begin position="207"/>
        <end position="342"/>
    </location>
</feature>
<dbReference type="InterPro" id="IPR026682">
    <property type="entry name" value="AKT1S1"/>
</dbReference>
<dbReference type="GO" id="GO:0048011">
    <property type="term" value="P:neurotrophin TRK receptor signaling pathway"/>
    <property type="evidence" value="ECO:0007669"/>
    <property type="project" value="InterPro"/>
</dbReference>
<accession>A0A7R8WB64</accession>
<evidence type="ECO:0000313" key="2">
    <source>
        <dbReference type="EMBL" id="CAD7225891.1"/>
    </source>
</evidence>
<protein>
    <submittedName>
        <fullName evidence="2">Uncharacterized protein</fullName>
    </submittedName>
</protein>
<feature type="compositionally biased region" description="Basic and acidic residues" evidence="1">
    <location>
        <begin position="255"/>
        <end position="265"/>
    </location>
</feature>
<evidence type="ECO:0000256" key="1">
    <source>
        <dbReference type="SAM" id="MobiDB-lite"/>
    </source>
</evidence>
<sequence>MEFSCLCLNIRIHAGSQALPLNVTNIDPLGKDGILLTFSQGLLETAMDVGGLVVRFGSIVQSQRKGDWILIECLNCDTVTHLIQPEATENKILIPANLPAGSKIRDLESSPLYSPVFHVLVHFQNSQERRSSGSEPVVDASCPALVREEAGRLSSELAAFLYKEDLKREERIRRFVEEEDHKLTLLREQANQQKQRLISLMVEHAGSASELRPHSKVTDPVESLPSGGGDVLTPPRTPESEQGARSGAQGLSAWKGDRGQQRRDEEEVDLDSPVQGKEASIYGTSLPIRIPMVSSQSQQREEEDGRDEPTDMAASIRALAQSVQPSNPFGELPRPRLFSFHR</sequence>
<gene>
    <name evidence="2" type="ORF">CTOB1V02_LOCUS3820</name>
</gene>
<dbReference type="OrthoDB" id="9992964at2759"/>
<dbReference type="EMBL" id="OB660685">
    <property type="protein sequence ID" value="CAD7225891.1"/>
    <property type="molecule type" value="Genomic_DNA"/>
</dbReference>
<organism evidence="2">
    <name type="scientific">Cyprideis torosa</name>
    <dbReference type="NCBI Taxonomy" id="163714"/>
    <lineage>
        <taxon>Eukaryota</taxon>
        <taxon>Metazoa</taxon>
        <taxon>Ecdysozoa</taxon>
        <taxon>Arthropoda</taxon>
        <taxon>Crustacea</taxon>
        <taxon>Oligostraca</taxon>
        <taxon>Ostracoda</taxon>
        <taxon>Podocopa</taxon>
        <taxon>Podocopida</taxon>
        <taxon>Cytherocopina</taxon>
        <taxon>Cytheroidea</taxon>
        <taxon>Cytherideidae</taxon>
        <taxon>Cyprideis</taxon>
    </lineage>
</organism>
<dbReference type="PANTHER" id="PTHR21844">
    <property type="entry name" value="AKT1 SUBSTRATE 1 PROTEIN"/>
    <property type="match status" value="1"/>
</dbReference>
<dbReference type="PANTHER" id="PTHR21844:SF2">
    <property type="entry name" value="PROLINE-RICH AKT1 SUBSTRATE 1"/>
    <property type="match status" value="1"/>
</dbReference>